<keyword evidence="7" id="KW-0808">Transferase</keyword>
<evidence type="ECO:0000313" key="8">
    <source>
        <dbReference type="Proteomes" id="UP000008743"/>
    </source>
</evidence>
<accession>A0A0D2X2U6</accession>
<reference evidence="8" key="1">
    <citation type="submission" date="2011-02" db="EMBL/GenBank/DDBJ databases">
        <title>The Genome Sequence of Capsaspora owczarzaki ATCC 30864.</title>
        <authorList>
            <person name="Russ C."/>
            <person name="Cuomo C."/>
            <person name="Burger G."/>
            <person name="Gray M.W."/>
            <person name="Holland P.W.H."/>
            <person name="King N."/>
            <person name="Lang F.B.F."/>
            <person name="Roger A.J."/>
            <person name="Ruiz-Trillo I."/>
            <person name="Young S.K."/>
            <person name="Zeng Q."/>
            <person name="Gargeya S."/>
            <person name="Alvarado L."/>
            <person name="Berlin A."/>
            <person name="Chapman S.B."/>
            <person name="Chen Z."/>
            <person name="Freedman E."/>
            <person name="Gellesch M."/>
            <person name="Goldberg J."/>
            <person name="Griggs A."/>
            <person name="Gujja S."/>
            <person name="Heilman E."/>
            <person name="Heiman D."/>
            <person name="Howarth C."/>
            <person name="Mehta T."/>
            <person name="Neiman D."/>
            <person name="Pearson M."/>
            <person name="Roberts A."/>
            <person name="Saif S."/>
            <person name="Shea T."/>
            <person name="Shenoy N."/>
            <person name="Sisk P."/>
            <person name="Stolte C."/>
            <person name="Sykes S."/>
            <person name="White J."/>
            <person name="Yandava C."/>
            <person name="Haas B."/>
            <person name="Nusbaum C."/>
            <person name="Birren B."/>
        </authorList>
    </citation>
    <scope>NUCLEOTIDE SEQUENCE</scope>
    <source>
        <strain evidence="8">ATCC 30864</strain>
    </source>
</reference>
<evidence type="ECO:0000259" key="5">
    <source>
        <dbReference type="PROSITE" id="PS50011"/>
    </source>
</evidence>
<dbReference type="PROSITE" id="PS50848">
    <property type="entry name" value="START"/>
    <property type="match status" value="1"/>
</dbReference>
<proteinExistence type="predicted"/>
<dbReference type="SUPFAM" id="SSF55961">
    <property type="entry name" value="Bet v1-like"/>
    <property type="match status" value="1"/>
</dbReference>
<dbReference type="STRING" id="595528.A0A0D2X2U6"/>
<evidence type="ECO:0000313" key="7">
    <source>
        <dbReference type="EMBL" id="KJE93174.1"/>
    </source>
</evidence>
<dbReference type="InterPro" id="IPR011009">
    <property type="entry name" value="Kinase-like_dom_sf"/>
</dbReference>
<dbReference type="OrthoDB" id="541276at2759"/>
<dbReference type="SMART" id="SM00220">
    <property type="entry name" value="S_TKc"/>
    <property type="match status" value="1"/>
</dbReference>
<dbReference type="InterPro" id="IPR017441">
    <property type="entry name" value="Protein_kinase_ATP_BS"/>
</dbReference>
<feature type="domain" description="Protein kinase" evidence="5">
    <location>
        <begin position="264"/>
        <end position="518"/>
    </location>
</feature>
<sequence length="751" mass="82690">MLFAFGQILRRKVDDLPSSASPVTSIGSAAAAAASAGASTTSSSKSSKSRPVSIISRAPDASGAPAIIEPESAASPASAVASLPESKSKTTDSLAEPKSSGFRLRRKSTGHVVTSAMFGMLAGGLVVPAAPMAQKSESDNALHVINDLYENEFFAAVTYHSWALLSKALRKYQYKILLKPVAARTADMREADNTYRVIAHADALEDILADWSLLNEHVVPVLRSDPHKVIFIDQIMRQLLKNSVVSPVKITAEGSIKLKRMRSYRVDRSIGHGAFGAVKLGIHEGSGQKAALKMIPKEKAESLATIMKEIDLLQGLHHPHVVEVLEVIDRPKYVCLVLEFAAGGDLLDYINHQQNNIMPERESARIFLQITLGVEYLHANCVYHRDLKPNNILLDDKKNVKISDFGLSKRTNSQTEPLKTMCGSPIYAAPELMTQNYLGAPADTWSLGVILYNFLTGRHPFNVDTADGVPLIYKKMRTNRLEFHSSPSDGAKDLCARILVCDPIARITIPQILGHHWLADVKAEYALQFNPIDKATPANKAAIQLKLDAAHRQLLDEWSNKDERWKFDHLDKEVQYWGPATPGDAGASLVRIKAKAVMQHSVDEVIRMITSLIRSTETSKWLKEDRLIEQLGDHTEVRYRAHERSTLFHKTLRDFCVGIDTKTDAATGNVYIAGCSVEHPGCPPKSGFVRAEINLNGWVIENLNPTSCMVTYVCLIDLKGNIDDGVIKMLTTDLPLYVTKVRDALNLDKSS</sequence>
<dbReference type="Pfam" id="PF01852">
    <property type="entry name" value="START"/>
    <property type="match status" value="1"/>
</dbReference>
<dbReference type="AlphaFoldDB" id="A0A0D2X2U6"/>
<dbReference type="GO" id="GO:0004674">
    <property type="term" value="F:protein serine/threonine kinase activity"/>
    <property type="evidence" value="ECO:0007669"/>
    <property type="project" value="TreeGrafter"/>
</dbReference>
<dbReference type="CDD" id="cd00177">
    <property type="entry name" value="START"/>
    <property type="match status" value="1"/>
</dbReference>
<feature type="binding site" evidence="3">
    <location>
        <position position="293"/>
    </location>
    <ligand>
        <name>ATP</name>
        <dbReference type="ChEBI" id="CHEBI:30616"/>
    </ligand>
</feature>
<dbReference type="InterPro" id="IPR002913">
    <property type="entry name" value="START_lipid-bd_dom"/>
</dbReference>
<dbReference type="PhylomeDB" id="A0A0D2X2U6"/>
<dbReference type="Gene3D" id="3.30.200.20">
    <property type="entry name" value="Phosphorylase Kinase, domain 1"/>
    <property type="match status" value="1"/>
</dbReference>
<dbReference type="EMBL" id="KE346365">
    <property type="protein sequence ID" value="KJE93174.1"/>
    <property type="molecule type" value="Genomic_DNA"/>
</dbReference>
<evidence type="ECO:0000256" key="1">
    <source>
        <dbReference type="ARBA" id="ARBA00022741"/>
    </source>
</evidence>
<keyword evidence="7" id="KW-0418">Kinase</keyword>
<feature type="domain" description="START" evidence="6">
    <location>
        <begin position="517"/>
        <end position="751"/>
    </location>
</feature>
<evidence type="ECO:0000256" key="3">
    <source>
        <dbReference type="PROSITE-ProRule" id="PRU10141"/>
    </source>
</evidence>
<dbReference type="PROSITE" id="PS00108">
    <property type="entry name" value="PROTEIN_KINASE_ST"/>
    <property type="match status" value="1"/>
</dbReference>
<dbReference type="PROSITE" id="PS50011">
    <property type="entry name" value="PROTEIN_KINASE_DOM"/>
    <property type="match status" value="1"/>
</dbReference>
<evidence type="ECO:0000256" key="4">
    <source>
        <dbReference type="SAM" id="MobiDB-lite"/>
    </source>
</evidence>
<evidence type="ECO:0000259" key="6">
    <source>
        <dbReference type="PROSITE" id="PS50848"/>
    </source>
</evidence>
<organism evidence="7 8">
    <name type="scientific">Capsaspora owczarzaki (strain ATCC 30864)</name>
    <dbReference type="NCBI Taxonomy" id="595528"/>
    <lineage>
        <taxon>Eukaryota</taxon>
        <taxon>Filasterea</taxon>
        <taxon>Capsaspora</taxon>
    </lineage>
</organism>
<dbReference type="InterPro" id="IPR023393">
    <property type="entry name" value="START-like_dom_sf"/>
</dbReference>
<dbReference type="GO" id="GO:0035556">
    <property type="term" value="P:intracellular signal transduction"/>
    <property type="evidence" value="ECO:0007669"/>
    <property type="project" value="TreeGrafter"/>
</dbReference>
<dbReference type="Proteomes" id="UP000008743">
    <property type="component" value="Unassembled WGS sequence"/>
</dbReference>
<dbReference type="GO" id="GO:0005737">
    <property type="term" value="C:cytoplasm"/>
    <property type="evidence" value="ECO:0007669"/>
    <property type="project" value="TreeGrafter"/>
</dbReference>
<protein>
    <submittedName>
        <fullName evidence="7">CAMK/CAMKL/AMPK protein kinase</fullName>
    </submittedName>
</protein>
<dbReference type="eggNOG" id="KOG0583">
    <property type="taxonomic scope" value="Eukaryota"/>
</dbReference>
<dbReference type="Gene3D" id="1.10.510.10">
    <property type="entry name" value="Transferase(Phosphotransferase) domain 1"/>
    <property type="match status" value="1"/>
</dbReference>
<dbReference type="PROSITE" id="PS00107">
    <property type="entry name" value="PROTEIN_KINASE_ATP"/>
    <property type="match status" value="1"/>
</dbReference>
<name>A0A0D2X2U6_CAPO3</name>
<keyword evidence="2 3" id="KW-0067">ATP-binding</keyword>
<keyword evidence="1 3" id="KW-0547">Nucleotide-binding</keyword>
<keyword evidence="8" id="KW-1185">Reference proteome</keyword>
<dbReference type="SUPFAM" id="SSF56112">
    <property type="entry name" value="Protein kinase-like (PK-like)"/>
    <property type="match status" value="1"/>
</dbReference>
<dbReference type="PANTHER" id="PTHR24346">
    <property type="entry name" value="MAP/MICROTUBULE AFFINITY-REGULATING KINASE"/>
    <property type="match status" value="1"/>
</dbReference>
<dbReference type="FunFam" id="1.10.510.10:FF:000571">
    <property type="entry name" value="Maternal embryonic leucine zipper kinase"/>
    <property type="match status" value="1"/>
</dbReference>
<dbReference type="Gene3D" id="3.30.530.20">
    <property type="match status" value="1"/>
</dbReference>
<evidence type="ECO:0000256" key="2">
    <source>
        <dbReference type="ARBA" id="ARBA00022840"/>
    </source>
</evidence>
<dbReference type="GO" id="GO:0008289">
    <property type="term" value="F:lipid binding"/>
    <property type="evidence" value="ECO:0007669"/>
    <property type="project" value="InterPro"/>
</dbReference>
<dbReference type="InterPro" id="IPR008271">
    <property type="entry name" value="Ser/Thr_kinase_AS"/>
</dbReference>
<dbReference type="InterPro" id="IPR000719">
    <property type="entry name" value="Prot_kinase_dom"/>
</dbReference>
<feature type="region of interest" description="Disordered" evidence="4">
    <location>
        <begin position="78"/>
        <end position="101"/>
    </location>
</feature>
<dbReference type="OMA" id="IMPERES"/>
<dbReference type="PANTHER" id="PTHR24346:SF30">
    <property type="entry name" value="MATERNAL EMBRYONIC LEUCINE ZIPPER KINASE"/>
    <property type="match status" value="1"/>
</dbReference>
<dbReference type="GO" id="GO:0005524">
    <property type="term" value="F:ATP binding"/>
    <property type="evidence" value="ECO:0007669"/>
    <property type="project" value="UniProtKB-UniRule"/>
</dbReference>
<dbReference type="Pfam" id="PF00069">
    <property type="entry name" value="Pkinase"/>
    <property type="match status" value="1"/>
</dbReference>
<gene>
    <name evidence="7" type="ORF">CAOG_004000</name>
</gene>
<dbReference type="InParanoid" id="A0A0D2X2U6"/>